<feature type="domain" description="Anthranilate synthase component I N-terminal" evidence="3">
    <location>
        <begin position="21"/>
        <end position="159"/>
    </location>
</feature>
<dbReference type="PANTHER" id="PTHR11236">
    <property type="entry name" value="AMINOBENZOATE/ANTHRANILATE SYNTHASE"/>
    <property type="match status" value="1"/>
</dbReference>
<evidence type="ECO:0000259" key="2">
    <source>
        <dbReference type="Pfam" id="PF00425"/>
    </source>
</evidence>
<dbReference type="EMBL" id="CP036264">
    <property type="protein sequence ID" value="QEF98289.1"/>
    <property type="molecule type" value="Genomic_DNA"/>
</dbReference>
<dbReference type="EC" id="2.6.1.85" evidence="4"/>
<keyword evidence="5" id="KW-1185">Reference proteome</keyword>
<accession>A0A5B9MCP6</accession>
<keyword evidence="4" id="KW-0032">Aminotransferase</keyword>
<evidence type="ECO:0000313" key="5">
    <source>
        <dbReference type="Proteomes" id="UP000321353"/>
    </source>
</evidence>
<dbReference type="Pfam" id="PF04715">
    <property type="entry name" value="Anth_synt_I_N"/>
    <property type="match status" value="1"/>
</dbReference>
<dbReference type="GO" id="GO:0000162">
    <property type="term" value="P:L-tryptophan biosynthetic process"/>
    <property type="evidence" value="ECO:0007669"/>
    <property type="project" value="TreeGrafter"/>
</dbReference>
<dbReference type="AlphaFoldDB" id="A0A5B9MCP6"/>
<name>A0A5B9MCP6_9BACT</name>
<reference evidence="4 5" key="1">
    <citation type="submission" date="2019-02" db="EMBL/GenBank/DDBJ databases">
        <title>Planctomycetal bacteria perform biofilm scaping via a novel small molecule.</title>
        <authorList>
            <person name="Jeske O."/>
            <person name="Boedeker C."/>
            <person name="Wiegand S."/>
            <person name="Breitling P."/>
            <person name="Kallscheuer N."/>
            <person name="Jogler M."/>
            <person name="Rohde M."/>
            <person name="Petersen J."/>
            <person name="Medema M.H."/>
            <person name="Surup F."/>
            <person name="Jogler C."/>
        </authorList>
    </citation>
    <scope>NUCLEOTIDE SEQUENCE [LARGE SCALE GENOMIC DNA]</scope>
    <source>
        <strain evidence="4 5">Mal15</strain>
    </source>
</reference>
<organism evidence="4 5">
    <name type="scientific">Stieleria maiorica</name>
    <dbReference type="NCBI Taxonomy" id="2795974"/>
    <lineage>
        <taxon>Bacteria</taxon>
        <taxon>Pseudomonadati</taxon>
        <taxon>Planctomycetota</taxon>
        <taxon>Planctomycetia</taxon>
        <taxon>Pirellulales</taxon>
        <taxon>Pirellulaceae</taxon>
        <taxon>Stieleria</taxon>
    </lineage>
</organism>
<dbReference type="PANTHER" id="PTHR11236:SF50">
    <property type="entry name" value="AMINODEOXYCHORISMATE SYNTHASE COMPONENT 1"/>
    <property type="match status" value="1"/>
</dbReference>
<dbReference type="InterPro" id="IPR015890">
    <property type="entry name" value="Chorismate_C"/>
</dbReference>
<evidence type="ECO:0000256" key="1">
    <source>
        <dbReference type="SAM" id="MobiDB-lite"/>
    </source>
</evidence>
<dbReference type="SUPFAM" id="SSF56322">
    <property type="entry name" value="ADC synthase"/>
    <property type="match status" value="1"/>
</dbReference>
<proteinExistence type="predicted"/>
<dbReference type="Pfam" id="PF00425">
    <property type="entry name" value="Chorismate_bind"/>
    <property type="match status" value="1"/>
</dbReference>
<dbReference type="InterPro" id="IPR006805">
    <property type="entry name" value="Anth_synth_I_N"/>
</dbReference>
<dbReference type="Proteomes" id="UP000321353">
    <property type="component" value="Chromosome"/>
</dbReference>
<dbReference type="RefSeq" id="WP_233903403.1">
    <property type="nucleotide sequence ID" value="NZ_CP036264.1"/>
</dbReference>
<dbReference type="InterPro" id="IPR019999">
    <property type="entry name" value="Anth_synth_I-like"/>
</dbReference>
<gene>
    <name evidence="4" type="primary">pabB</name>
    <name evidence="4" type="ORF">Mal15_23390</name>
</gene>
<feature type="region of interest" description="Disordered" evidence="1">
    <location>
        <begin position="494"/>
        <end position="519"/>
    </location>
</feature>
<dbReference type="KEGG" id="smam:Mal15_23390"/>
<evidence type="ECO:0000313" key="4">
    <source>
        <dbReference type="EMBL" id="QEF98289.1"/>
    </source>
</evidence>
<keyword evidence="4" id="KW-0808">Transferase</keyword>
<dbReference type="InterPro" id="IPR005801">
    <property type="entry name" value="ADC_synthase"/>
</dbReference>
<sequence>MPTRPKSSRPPVVRPLASGLDTAELFQAVAGLPGRVWLDSATGQTSPESAVDDVVRRLSRYSFLSADPIRRLVAYPGQPNPWDELSRLVVRLPGDVDESLPPFQGGLVGVVGYEAARWLEPVELADCHQHQTDDLPTPAISFGVYDWAIAIDHFEDRSWLICQGFTAEDFDAGESDHRSAATRTQTANQRADQIIDLISAVQPKNADQRQFQRRFDPANDNRSDVHSNFTGEEFRAAVAEIVDRIRCGDSFQVNLAQRLTTTSTLDPAALYLRLRDANPAPFAGFYDGGDFQVLSSSPEGFLQLRDRHVETRPIKGTVPRTGDEAADAKLADQLLRSEKDRAENVMIVDLMRNDLSRVCRDESVVVSRLCEIERYQFVQHLVSVVEGDLVDGVDAVDVLRACFPGGSVTGAPKIEAMKTIAQLERNPRGPYCGSMGYFGCGGGADFNILIRTITATGGRLQIPVGGGITARSQPAAEEAETWAKAIGMLNALPTPPPQTRAKIAPSADHSANPKISEAV</sequence>
<feature type="domain" description="Chorismate-utilising enzyme C-terminal" evidence="2">
    <location>
        <begin position="232"/>
        <end position="484"/>
    </location>
</feature>
<dbReference type="Gene3D" id="3.60.120.10">
    <property type="entry name" value="Anthranilate synthase"/>
    <property type="match status" value="1"/>
</dbReference>
<dbReference type="GO" id="GO:0046820">
    <property type="term" value="F:4-amino-4-deoxychorismate synthase activity"/>
    <property type="evidence" value="ECO:0007669"/>
    <property type="project" value="UniProtKB-EC"/>
</dbReference>
<dbReference type="PRINTS" id="PR00095">
    <property type="entry name" value="ANTSNTHASEI"/>
</dbReference>
<evidence type="ECO:0000259" key="3">
    <source>
        <dbReference type="Pfam" id="PF04715"/>
    </source>
</evidence>
<protein>
    <submittedName>
        <fullName evidence="4">Aminodeoxychorismate synthase component 1</fullName>
        <ecNumber evidence="4">2.6.1.85</ecNumber>
    </submittedName>
</protein>